<dbReference type="Proteomes" id="UP001310594">
    <property type="component" value="Unassembled WGS sequence"/>
</dbReference>
<organism evidence="2 3">
    <name type="scientific">Elasticomyces elasticus</name>
    <dbReference type="NCBI Taxonomy" id="574655"/>
    <lineage>
        <taxon>Eukaryota</taxon>
        <taxon>Fungi</taxon>
        <taxon>Dikarya</taxon>
        <taxon>Ascomycota</taxon>
        <taxon>Pezizomycotina</taxon>
        <taxon>Dothideomycetes</taxon>
        <taxon>Dothideomycetidae</taxon>
        <taxon>Mycosphaerellales</taxon>
        <taxon>Teratosphaeriaceae</taxon>
        <taxon>Elasticomyces</taxon>
    </lineage>
</organism>
<evidence type="ECO:0000313" key="2">
    <source>
        <dbReference type="EMBL" id="KAK5702632.1"/>
    </source>
</evidence>
<evidence type="ECO:0000259" key="1">
    <source>
        <dbReference type="PROSITE" id="PS50097"/>
    </source>
</evidence>
<proteinExistence type="predicted"/>
<dbReference type="AlphaFoldDB" id="A0AAN7ZP98"/>
<dbReference type="PANTHER" id="PTHR47843">
    <property type="entry name" value="BTB DOMAIN-CONTAINING PROTEIN-RELATED"/>
    <property type="match status" value="1"/>
</dbReference>
<reference evidence="2" key="1">
    <citation type="submission" date="2023-08" db="EMBL/GenBank/DDBJ databases">
        <title>Black Yeasts Isolated from many extreme environments.</title>
        <authorList>
            <person name="Coleine C."/>
            <person name="Stajich J.E."/>
            <person name="Selbmann L."/>
        </authorList>
    </citation>
    <scope>NUCLEOTIDE SEQUENCE</scope>
    <source>
        <strain evidence="2">CCFEE 5810</strain>
    </source>
</reference>
<dbReference type="PROSITE" id="PS50097">
    <property type="entry name" value="BTB"/>
    <property type="match status" value="1"/>
</dbReference>
<comment type="caution">
    <text evidence="2">The sequence shown here is derived from an EMBL/GenBank/DDBJ whole genome shotgun (WGS) entry which is preliminary data.</text>
</comment>
<protein>
    <recommendedName>
        <fullName evidence="1">BTB domain-containing protein</fullName>
    </recommendedName>
</protein>
<dbReference type="PANTHER" id="PTHR47843:SF2">
    <property type="entry name" value="BTB DOMAIN-CONTAINING PROTEIN"/>
    <property type="match status" value="1"/>
</dbReference>
<evidence type="ECO:0000313" key="3">
    <source>
        <dbReference type="Proteomes" id="UP001310594"/>
    </source>
</evidence>
<feature type="domain" description="BTB" evidence="1">
    <location>
        <begin position="12"/>
        <end position="89"/>
    </location>
</feature>
<accession>A0AAN7ZP98</accession>
<dbReference type="InterPro" id="IPR000210">
    <property type="entry name" value="BTB/POZ_dom"/>
</dbReference>
<gene>
    <name evidence="2" type="ORF">LTR97_003578</name>
</gene>
<dbReference type="InterPro" id="IPR011333">
    <property type="entry name" value="SKP1/BTB/POZ_sf"/>
</dbReference>
<dbReference type="EMBL" id="JAVRQU010000005">
    <property type="protein sequence ID" value="KAK5702632.1"/>
    <property type="molecule type" value="Genomic_DNA"/>
</dbReference>
<sequence length="264" mass="30433">MNEVLKTLRANGLVKIVVGENDGEEATVPEIFFIQRALLETASEYFKKVIKDTQTEDTEQVTLNFPEDDVDAWKMMLFWLVKGDVPSLQEYAEVFEEWMAYDRQLPLVRCWVLGEKFQLPGFQNGIMAMLQETLSGGRNGNYLNLQALQKAFRETNAGSELRLFAAEDIARQLEVPNEVDTCSFEDDFGDVAGFAGEIVDAVLRRHGNEMKQNCESAFPSPSYRDVSRFVKPVEKRTRKKRKLAIIEGQEHHEHYEQNYFQDFQ</sequence>
<dbReference type="Gene3D" id="3.30.710.10">
    <property type="entry name" value="Potassium Channel Kv1.1, Chain A"/>
    <property type="match status" value="1"/>
</dbReference>
<name>A0AAN7ZP98_9PEZI</name>